<feature type="active site" evidence="7">
    <location>
        <position position="148"/>
    </location>
</feature>
<dbReference type="InterPro" id="IPR006225">
    <property type="entry name" value="PsdUridine_synth_RluC/D"/>
</dbReference>
<protein>
    <recommendedName>
        <fullName evidence="9">Pseudouridine synthase</fullName>
        <ecNumber evidence="9">5.4.99.-</ecNumber>
    </recommendedName>
</protein>
<dbReference type="SMART" id="SM00363">
    <property type="entry name" value="S4"/>
    <property type="match status" value="1"/>
</dbReference>
<keyword evidence="12" id="KW-1185">Reference proteome</keyword>
<proteinExistence type="inferred from homology"/>
<evidence type="ECO:0000313" key="12">
    <source>
        <dbReference type="Proteomes" id="UP000256774"/>
    </source>
</evidence>
<evidence type="ECO:0000256" key="5">
    <source>
        <dbReference type="ARBA" id="ARBA00022884"/>
    </source>
</evidence>
<evidence type="ECO:0000256" key="4">
    <source>
        <dbReference type="ARBA" id="ARBA00022552"/>
    </source>
</evidence>
<dbReference type="PANTHER" id="PTHR21600">
    <property type="entry name" value="MITOCHONDRIAL RNA PSEUDOURIDINE SYNTHASE"/>
    <property type="match status" value="1"/>
</dbReference>
<dbReference type="NCBIfam" id="TIGR00005">
    <property type="entry name" value="rluA_subfam"/>
    <property type="match status" value="1"/>
</dbReference>
<dbReference type="InterPro" id="IPR036986">
    <property type="entry name" value="S4_RNA-bd_sf"/>
</dbReference>
<keyword evidence="6 9" id="KW-0413">Isomerase</keyword>
<dbReference type="PROSITE" id="PS50889">
    <property type="entry name" value="S4"/>
    <property type="match status" value="1"/>
</dbReference>
<reference evidence="11 12" key="1">
    <citation type="submission" date="2018-08" db="EMBL/GenBank/DDBJ databases">
        <title>Genomic Encyclopedia of Type Strains, Phase IV (KMG-IV): sequencing the most valuable type-strain genomes for metagenomic binning, comparative biology and taxonomic classification.</title>
        <authorList>
            <person name="Goeker M."/>
        </authorList>
    </citation>
    <scope>NUCLEOTIDE SEQUENCE [LARGE SCALE GENOMIC DNA]</scope>
    <source>
        <strain evidence="11 12">DSM 26022</strain>
    </source>
</reference>
<dbReference type="PROSITE" id="PS01129">
    <property type="entry name" value="PSI_RLU"/>
    <property type="match status" value="1"/>
</dbReference>
<dbReference type="RefSeq" id="WP_116207931.1">
    <property type="nucleotide sequence ID" value="NZ_QUNR01000002.1"/>
</dbReference>
<dbReference type="CDD" id="cd00165">
    <property type="entry name" value="S4"/>
    <property type="match status" value="1"/>
</dbReference>
<evidence type="ECO:0000256" key="3">
    <source>
        <dbReference type="ARBA" id="ARBA00010876"/>
    </source>
</evidence>
<organism evidence="11 12">
    <name type="scientific">Paraperlucidibaca baekdonensis</name>
    <dbReference type="NCBI Taxonomy" id="748120"/>
    <lineage>
        <taxon>Bacteria</taxon>
        <taxon>Pseudomonadati</taxon>
        <taxon>Pseudomonadota</taxon>
        <taxon>Gammaproteobacteria</taxon>
        <taxon>Moraxellales</taxon>
        <taxon>Moraxellaceae</taxon>
        <taxon>Paraperlucidibaca</taxon>
    </lineage>
</organism>
<dbReference type="InterPro" id="IPR006224">
    <property type="entry name" value="PsdUridine_synth_RluA-like_CS"/>
</dbReference>
<dbReference type="Pfam" id="PF00849">
    <property type="entry name" value="PseudoU_synth_2"/>
    <property type="match status" value="1"/>
</dbReference>
<dbReference type="InterPro" id="IPR050188">
    <property type="entry name" value="RluA_PseudoU_synthase"/>
</dbReference>
<evidence type="ECO:0000256" key="8">
    <source>
        <dbReference type="PROSITE-ProRule" id="PRU00182"/>
    </source>
</evidence>
<name>A0A3E0H5W1_9GAMM</name>
<dbReference type="GO" id="GO:0003723">
    <property type="term" value="F:RNA binding"/>
    <property type="evidence" value="ECO:0007669"/>
    <property type="project" value="UniProtKB-KW"/>
</dbReference>
<comment type="function">
    <text evidence="2">Responsible for synthesis of pseudouridine from uracil at positions 955, 2504 and 2580 in 23S ribosomal RNA.</text>
</comment>
<dbReference type="EMBL" id="QUNR01000002">
    <property type="protein sequence ID" value="REH38911.1"/>
    <property type="molecule type" value="Genomic_DNA"/>
</dbReference>
<dbReference type="Gene3D" id="3.30.2350.10">
    <property type="entry name" value="Pseudouridine synthase"/>
    <property type="match status" value="1"/>
</dbReference>
<evidence type="ECO:0000256" key="9">
    <source>
        <dbReference type="RuleBase" id="RU362028"/>
    </source>
</evidence>
<dbReference type="OrthoDB" id="9785808at2"/>
<dbReference type="InterPro" id="IPR006145">
    <property type="entry name" value="PsdUridine_synth_RsuA/RluA"/>
</dbReference>
<evidence type="ECO:0000256" key="6">
    <source>
        <dbReference type="ARBA" id="ARBA00023235"/>
    </source>
</evidence>
<keyword evidence="4" id="KW-0698">rRNA processing</keyword>
<evidence type="ECO:0000256" key="1">
    <source>
        <dbReference type="ARBA" id="ARBA00000381"/>
    </source>
</evidence>
<feature type="domain" description="RNA-binding S4" evidence="10">
    <location>
        <begin position="24"/>
        <end position="86"/>
    </location>
</feature>
<dbReference type="InterPro" id="IPR002942">
    <property type="entry name" value="S4_RNA-bd"/>
</dbReference>
<evidence type="ECO:0000259" key="10">
    <source>
        <dbReference type="SMART" id="SM00363"/>
    </source>
</evidence>
<evidence type="ECO:0000256" key="2">
    <source>
        <dbReference type="ARBA" id="ARBA00002876"/>
    </source>
</evidence>
<dbReference type="CDD" id="cd02869">
    <property type="entry name" value="PseudoU_synth_RluA_like"/>
    <property type="match status" value="1"/>
</dbReference>
<dbReference type="SUPFAM" id="SSF55120">
    <property type="entry name" value="Pseudouridine synthase"/>
    <property type="match status" value="1"/>
</dbReference>
<dbReference type="AlphaFoldDB" id="A0A3E0H5W1"/>
<dbReference type="Gene3D" id="3.10.290.10">
    <property type="entry name" value="RNA-binding S4 domain"/>
    <property type="match status" value="1"/>
</dbReference>
<comment type="catalytic activity">
    <reaction evidence="1">
        <text>uridine(955/2504/2580) in 23S rRNA = pseudouridine(955/2504/2580) in 23S rRNA</text>
        <dbReference type="Rhea" id="RHEA:42528"/>
        <dbReference type="Rhea" id="RHEA-COMP:10099"/>
        <dbReference type="Rhea" id="RHEA-COMP:10100"/>
        <dbReference type="ChEBI" id="CHEBI:65314"/>
        <dbReference type="ChEBI" id="CHEBI:65315"/>
        <dbReference type="EC" id="5.4.99.24"/>
    </reaction>
</comment>
<dbReference type="GO" id="GO:0000455">
    <property type="term" value="P:enzyme-directed rRNA pseudouridine synthesis"/>
    <property type="evidence" value="ECO:0007669"/>
    <property type="project" value="UniProtKB-ARBA"/>
</dbReference>
<dbReference type="InterPro" id="IPR020103">
    <property type="entry name" value="PsdUridine_synth_cat_dom_sf"/>
</dbReference>
<dbReference type="EC" id="5.4.99.-" evidence="9"/>
<dbReference type="Pfam" id="PF01479">
    <property type="entry name" value="S4"/>
    <property type="match status" value="1"/>
</dbReference>
<comment type="similarity">
    <text evidence="3 9">Belongs to the pseudouridine synthase RluA family.</text>
</comment>
<accession>A0A3E0H5W1</accession>
<gene>
    <name evidence="11" type="ORF">DFR26_1079</name>
</gene>
<keyword evidence="5 8" id="KW-0694">RNA-binding</keyword>
<dbReference type="GO" id="GO:0160141">
    <property type="term" value="F:23S rRNA pseudouridine(955/2504/2580) synthase activity"/>
    <property type="evidence" value="ECO:0007669"/>
    <property type="project" value="UniProtKB-EC"/>
</dbReference>
<dbReference type="Proteomes" id="UP000256774">
    <property type="component" value="Unassembled WGS sequence"/>
</dbReference>
<evidence type="ECO:0000313" key="11">
    <source>
        <dbReference type="EMBL" id="REH38911.1"/>
    </source>
</evidence>
<dbReference type="SUPFAM" id="SSF55174">
    <property type="entry name" value="Alpha-L RNA-binding motif"/>
    <property type="match status" value="1"/>
</dbReference>
<dbReference type="PANTHER" id="PTHR21600:SF92">
    <property type="entry name" value="RIBOSOMAL LARGE SUBUNIT PSEUDOURIDINE SYNTHASE C"/>
    <property type="match status" value="1"/>
</dbReference>
<comment type="catalytic activity">
    <reaction evidence="9">
        <text>a uridine in RNA = a pseudouridine in RNA</text>
        <dbReference type="Rhea" id="RHEA:48348"/>
        <dbReference type="Rhea" id="RHEA-COMP:12068"/>
        <dbReference type="Rhea" id="RHEA-COMP:12069"/>
        <dbReference type="ChEBI" id="CHEBI:65314"/>
        <dbReference type="ChEBI" id="CHEBI:65315"/>
    </reaction>
</comment>
<evidence type="ECO:0000256" key="7">
    <source>
        <dbReference type="PIRSR" id="PIRSR606225-1"/>
    </source>
</evidence>
<sequence>MHAPDSSDTPAVSYITVDAAYAGQRLDNFLMTALKGTPRTLIYRIVRKGEVRVNKGRIKPDYRVEAGDVIRVPPIRVSEEAPAHRPSSGLQKLLAQRLVFDEDHLMVINKPAGLAVHGGSGISVGLIEALRSMRPEQAGSLELVHRLDRDTSGLIMVTGHRPLLRALHGQLRDGQMDKRYVALLSGRLQGTSHRVEAPLLKVERPGGEAMVRVSREGKAAITVFTVLERYKDATLVEAHLLTGRTHQIRVHAQHLGHPLVGDSKYGSDAVNERFKAKGLSRLFLHARDLKLTLPSGKRLSLSAEPDDDFEKGLAVLRRG</sequence>
<comment type="caution">
    <text evidence="11">The sequence shown here is derived from an EMBL/GenBank/DDBJ whole genome shotgun (WGS) entry which is preliminary data.</text>
</comment>